<protein>
    <submittedName>
        <fullName evidence="1">Uncharacterized protein</fullName>
    </submittedName>
</protein>
<evidence type="ECO:0000313" key="2">
    <source>
        <dbReference type="Proteomes" id="UP001385892"/>
    </source>
</evidence>
<comment type="caution">
    <text evidence="1">The sequence shown here is derived from an EMBL/GenBank/DDBJ whole genome shotgun (WGS) entry which is preliminary data.</text>
</comment>
<proteinExistence type="predicted"/>
<dbReference type="EMBL" id="JBBKZT010000012">
    <property type="protein sequence ID" value="MEJ8849970.1"/>
    <property type="molecule type" value="Genomic_DNA"/>
</dbReference>
<evidence type="ECO:0000313" key="1">
    <source>
        <dbReference type="EMBL" id="MEJ8849970.1"/>
    </source>
</evidence>
<gene>
    <name evidence="1" type="ORF">WKW82_25220</name>
</gene>
<reference evidence="1 2" key="1">
    <citation type="submission" date="2024-03" db="EMBL/GenBank/DDBJ databases">
        <title>Novel species of the genus Variovorax.</title>
        <authorList>
            <person name="Liu Q."/>
            <person name="Xin Y.-H."/>
        </authorList>
    </citation>
    <scope>NUCLEOTIDE SEQUENCE [LARGE SCALE GENOMIC DNA]</scope>
    <source>
        <strain evidence="1 2">KACC 18900</strain>
    </source>
</reference>
<dbReference type="RefSeq" id="WP_340345135.1">
    <property type="nucleotide sequence ID" value="NZ_JBBKZT010000012.1"/>
</dbReference>
<organism evidence="1 2">
    <name type="scientific">Variovorax rhizosphaerae</name>
    <dbReference type="NCBI Taxonomy" id="1836200"/>
    <lineage>
        <taxon>Bacteria</taxon>
        <taxon>Pseudomonadati</taxon>
        <taxon>Pseudomonadota</taxon>
        <taxon>Betaproteobacteria</taxon>
        <taxon>Burkholderiales</taxon>
        <taxon>Comamonadaceae</taxon>
        <taxon>Variovorax</taxon>
    </lineage>
</organism>
<sequence>MTAKQLDAKAIVALRVHHDMHEQFTSESRENCLCSHVAASMTFARNGNFNAGLEIRY</sequence>
<name>A0ABU8WQY6_9BURK</name>
<accession>A0ABU8WQY6</accession>
<dbReference type="Proteomes" id="UP001385892">
    <property type="component" value="Unassembled WGS sequence"/>
</dbReference>
<keyword evidence="2" id="KW-1185">Reference proteome</keyword>